<dbReference type="GO" id="GO:0004806">
    <property type="term" value="F:triacylglycerol lipase activity"/>
    <property type="evidence" value="ECO:0007669"/>
    <property type="project" value="InterPro"/>
</dbReference>
<dbReference type="GO" id="GO:0017000">
    <property type="term" value="P:antibiotic biosynthetic process"/>
    <property type="evidence" value="ECO:0007669"/>
    <property type="project" value="UniProtKB-ARBA"/>
</dbReference>
<dbReference type="RefSeq" id="XP_056485462.1">
    <property type="nucleotide sequence ID" value="XM_056634842.1"/>
</dbReference>
<dbReference type="PANTHER" id="PTHR34853:SF5">
    <property type="entry name" value="LIP-DOMAIN-CONTAINING PROTEIN-RELATED"/>
    <property type="match status" value="1"/>
</dbReference>
<evidence type="ECO:0000313" key="3">
    <source>
        <dbReference type="EMBL" id="KAJ5387664.1"/>
    </source>
</evidence>
<evidence type="ECO:0000256" key="1">
    <source>
        <dbReference type="ARBA" id="ARBA00022801"/>
    </source>
</evidence>
<dbReference type="Proteomes" id="UP001147747">
    <property type="component" value="Unassembled WGS sequence"/>
</dbReference>
<feature type="chain" id="PRO_5040945812" evidence="2">
    <location>
        <begin position="27"/>
        <end position="479"/>
    </location>
</feature>
<dbReference type="Gene3D" id="1.10.260.130">
    <property type="match status" value="1"/>
</dbReference>
<dbReference type="GO" id="GO:0016042">
    <property type="term" value="P:lipid catabolic process"/>
    <property type="evidence" value="ECO:0007669"/>
    <property type="project" value="InterPro"/>
</dbReference>
<dbReference type="GeneID" id="81373822"/>
<name>A0A9X0B4B3_9EURO</name>
<evidence type="ECO:0000256" key="2">
    <source>
        <dbReference type="SAM" id="SignalP"/>
    </source>
</evidence>
<feature type="signal peptide" evidence="2">
    <location>
        <begin position="1"/>
        <end position="26"/>
    </location>
</feature>
<dbReference type="SUPFAM" id="SSF53474">
    <property type="entry name" value="alpha/beta-Hydrolases"/>
    <property type="match status" value="1"/>
</dbReference>
<gene>
    <name evidence="3" type="ORF">N7509_010205</name>
</gene>
<keyword evidence="2" id="KW-0732">Signal</keyword>
<dbReference type="Gene3D" id="3.40.50.1820">
    <property type="entry name" value="alpha/beta hydrolase"/>
    <property type="match status" value="1"/>
</dbReference>
<dbReference type="InterPro" id="IPR029058">
    <property type="entry name" value="AB_hydrolase_fold"/>
</dbReference>
<sequence length="479" mass="50741">MVSVPGSSVRLTMLAFMAFMLAIVSARPAVARTTPQFTRRGLPQAPADDPFYQPPAGFENEDPGTILKQRNVSVAFLGLIPDPVEAYQLLYRTTAINGSAIATVTTIFKPASPKKDRFVSFHTAYDSSATICNPSYNYQLFAAQTDIISSAEQLLLQAYLLLGYIVASPDYEGPEAAFGPGRLEGMGVLDNMRAVSNFGSHLGLTSDNPMIVGAGYSGGAIATGWAAALQPSYAPELDIKGWVQGGTPANLTGTLVFIDNTLFSGFLPAAVVGLSMPSAYGAELTPIIEKILTDKGRKALEAAKTNCAVGDLISFPEMSLFSTDFQSLGTGLLEQPTVKKIMSENVLGVNKKETPTAPVFVYHATQDEVIPYSNATTMVNSWCANGANVKFTSYSNGGHATTEVIALPDAVSFVQAAFAGTTEKGCSQNTKLDSVLNPIALGVELEPILTKLIDVLAALGRGDSGVKQNLNVLKDVVTW</sequence>
<organism evidence="3 4">
    <name type="scientific">Penicillium cosmopolitanum</name>
    <dbReference type="NCBI Taxonomy" id="1131564"/>
    <lineage>
        <taxon>Eukaryota</taxon>
        <taxon>Fungi</taxon>
        <taxon>Dikarya</taxon>
        <taxon>Ascomycota</taxon>
        <taxon>Pezizomycotina</taxon>
        <taxon>Eurotiomycetes</taxon>
        <taxon>Eurotiomycetidae</taxon>
        <taxon>Eurotiales</taxon>
        <taxon>Aspergillaceae</taxon>
        <taxon>Penicillium</taxon>
    </lineage>
</organism>
<accession>A0A9X0B4B3</accession>
<dbReference type="Pfam" id="PF03583">
    <property type="entry name" value="LIP"/>
    <property type="match status" value="1"/>
</dbReference>
<dbReference type="PANTHER" id="PTHR34853">
    <property type="match status" value="1"/>
</dbReference>
<dbReference type="EMBL" id="JAPZBU010000009">
    <property type="protein sequence ID" value="KAJ5387664.1"/>
    <property type="molecule type" value="Genomic_DNA"/>
</dbReference>
<dbReference type="GO" id="GO:0072330">
    <property type="term" value="P:monocarboxylic acid biosynthetic process"/>
    <property type="evidence" value="ECO:0007669"/>
    <property type="project" value="UniProtKB-ARBA"/>
</dbReference>
<dbReference type="PIRSF" id="PIRSF029171">
    <property type="entry name" value="Esterase_LipA"/>
    <property type="match status" value="1"/>
</dbReference>
<comment type="caution">
    <text evidence="3">The sequence shown here is derived from an EMBL/GenBank/DDBJ whole genome shotgun (WGS) entry which is preliminary data.</text>
</comment>
<keyword evidence="1" id="KW-0378">Hydrolase</keyword>
<dbReference type="InterPro" id="IPR005152">
    <property type="entry name" value="Lipase_secreted"/>
</dbReference>
<evidence type="ECO:0000313" key="4">
    <source>
        <dbReference type="Proteomes" id="UP001147747"/>
    </source>
</evidence>
<reference evidence="3" key="2">
    <citation type="journal article" date="2023" name="IMA Fungus">
        <title>Comparative genomic study of the Penicillium genus elucidates a diverse pangenome and 15 lateral gene transfer events.</title>
        <authorList>
            <person name="Petersen C."/>
            <person name="Sorensen T."/>
            <person name="Nielsen M.R."/>
            <person name="Sondergaard T.E."/>
            <person name="Sorensen J.L."/>
            <person name="Fitzpatrick D.A."/>
            <person name="Frisvad J.C."/>
            <person name="Nielsen K.L."/>
        </authorList>
    </citation>
    <scope>NUCLEOTIDE SEQUENCE</scope>
    <source>
        <strain evidence="3">IBT 29677</strain>
    </source>
</reference>
<dbReference type="AlphaFoldDB" id="A0A9X0B4B3"/>
<reference evidence="3" key="1">
    <citation type="submission" date="2022-12" db="EMBL/GenBank/DDBJ databases">
        <authorList>
            <person name="Petersen C."/>
        </authorList>
    </citation>
    <scope>NUCLEOTIDE SEQUENCE</scope>
    <source>
        <strain evidence="3">IBT 29677</strain>
    </source>
</reference>
<protein>
    <submittedName>
        <fullName evidence="3">Uncharacterized protein</fullName>
    </submittedName>
</protein>
<proteinExistence type="predicted"/>
<dbReference type="OrthoDB" id="2373480at2759"/>
<keyword evidence="4" id="KW-1185">Reference proteome</keyword>